<dbReference type="Gene3D" id="1.25.40.10">
    <property type="entry name" value="Tetratricopeptide repeat domain"/>
    <property type="match status" value="1"/>
</dbReference>
<dbReference type="Proteomes" id="UP001592530">
    <property type="component" value="Unassembled WGS sequence"/>
</dbReference>
<evidence type="ECO:0000313" key="1">
    <source>
        <dbReference type="EMBL" id="MFC1431009.1"/>
    </source>
</evidence>
<evidence type="ECO:0008006" key="3">
    <source>
        <dbReference type="Google" id="ProtNLM"/>
    </source>
</evidence>
<gene>
    <name evidence="1" type="ORF">ACEZDB_10135</name>
</gene>
<evidence type="ECO:0000313" key="2">
    <source>
        <dbReference type="Proteomes" id="UP001592530"/>
    </source>
</evidence>
<dbReference type="InterPro" id="IPR006597">
    <property type="entry name" value="Sel1-like"/>
</dbReference>
<accession>A0ABV6WZJ2</accession>
<proteinExistence type="predicted"/>
<organism evidence="1 2">
    <name type="scientific">Streptacidiphilus alkalitolerans</name>
    <dbReference type="NCBI Taxonomy" id="3342712"/>
    <lineage>
        <taxon>Bacteria</taxon>
        <taxon>Bacillati</taxon>
        <taxon>Actinomycetota</taxon>
        <taxon>Actinomycetes</taxon>
        <taxon>Kitasatosporales</taxon>
        <taxon>Streptomycetaceae</taxon>
        <taxon>Streptacidiphilus</taxon>
    </lineage>
</organism>
<dbReference type="Pfam" id="PF08238">
    <property type="entry name" value="Sel1"/>
    <property type="match status" value="2"/>
</dbReference>
<sequence>MFAQTGRPSRAKRWYRQAAEAGDAEAMRNLALVLHEEGHEKEAVRWLVMAAEAGEPGARALLRDITSGF</sequence>
<dbReference type="InterPro" id="IPR011990">
    <property type="entry name" value="TPR-like_helical_dom_sf"/>
</dbReference>
<dbReference type="SUPFAM" id="SSF81901">
    <property type="entry name" value="HCP-like"/>
    <property type="match status" value="1"/>
</dbReference>
<reference evidence="1 2" key="1">
    <citation type="submission" date="2024-09" db="EMBL/GenBank/DDBJ databases">
        <authorList>
            <person name="Lee S.D."/>
        </authorList>
    </citation>
    <scope>NUCLEOTIDE SEQUENCE [LARGE SCALE GENOMIC DNA]</scope>
    <source>
        <strain evidence="1 2">N1-3</strain>
    </source>
</reference>
<comment type="caution">
    <text evidence="1">The sequence shown here is derived from an EMBL/GenBank/DDBJ whole genome shotgun (WGS) entry which is preliminary data.</text>
</comment>
<dbReference type="RefSeq" id="WP_380551754.1">
    <property type="nucleotide sequence ID" value="NZ_JBHEZY010000003.1"/>
</dbReference>
<dbReference type="EMBL" id="JBHEZY010000003">
    <property type="protein sequence ID" value="MFC1431009.1"/>
    <property type="molecule type" value="Genomic_DNA"/>
</dbReference>
<protein>
    <recommendedName>
        <fullName evidence="3">Sel1 repeat-containing protein</fullName>
    </recommendedName>
</protein>
<name>A0ABV6WZJ2_9ACTN</name>